<name>A0ABQ3NV94_STRVG</name>
<evidence type="ECO:0000313" key="2">
    <source>
        <dbReference type="Proteomes" id="UP000660554"/>
    </source>
</evidence>
<dbReference type="RefSeq" id="WP_030659019.1">
    <property type="nucleotide sequence ID" value="NZ_BMRU01000044.1"/>
</dbReference>
<comment type="caution">
    <text evidence="1">The sequence shown here is derived from an EMBL/GenBank/DDBJ whole genome shotgun (WGS) entry which is preliminary data.</text>
</comment>
<accession>A0ABQ3NV94</accession>
<organism evidence="1 2">
    <name type="scientific">Streptomyces virginiae</name>
    <name type="common">Streptomyces cinnamonensis</name>
    <dbReference type="NCBI Taxonomy" id="1961"/>
    <lineage>
        <taxon>Bacteria</taxon>
        <taxon>Bacillati</taxon>
        <taxon>Actinomycetota</taxon>
        <taxon>Actinomycetes</taxon>
        <taxon>Kitasatosporales</taxon>
        <taxon>Streptomycetaceae</taxon>
        <taxon>Streptomyces</taxon>
    </lineage>
</organism>
<reference evidence="2" key="1">
    <citation type="submission" date="2020-09" db="EMBL/GenBank/DDBJ databases">
        <title>Whole genome shotgun sequence of Streptomyces cinnamonensis NBRC 15873.</title>
        <authorList>
            <person name="Komaki H."/>
            <person name="Tamura T."/>
        </authorList>
    </citation>
    <scope>NUCLEOTIDE SEQUENCE [LARGE SCALE GENOMIC DNA]</scope>
    <source>
        <strain evidence="2">NBRC 15873</strain>
    </source>
</reference>
<dbReference type="Proteomes" id="UP000660554">
    <property type="component" value="Unassembled WGS sequence"/>
</dbReference>
<protein>
    <recommendedName>
        <fullName evidence="3">Deoxyxylulose-5-phosphate synthase</fullName>
    </recommendedName>
</protein>
<gene>
    <name evidence="1" type="ORF">Scinn_61590</name>
</gene>
<evidence type="ECO:0000313" key="1">
    <source>
        <dbReference type="EMBL" id="GHI16696.1"/>
    </source>
</evidence>
<proteinExistence type="predicted"/>
<keyword evidence="2" id="KW-1185">Reference proteome</keyword>
<sequence length="112" mass="12709">MPHRSAYVCLDCRVSVKRAANHCAEDRASREYRCPRCRRALVLAGDAFEAPPRRDRDAWRVLSVLLHAGLDFRQACCGCGPGYRPRSLREVRERLEYARRTGVPVARALATP</sequence>
<dbReference type="EMBL" id="BNDV01000016">
    <property type="protein sequence ID" value="GHI16696.1"/>
    <property type="molecule type" value="Genomic_DNA"/>
</dbReference>
<dbReference type="GeneID" id="86955349"/>
<evidence type="ECO:0008006" key="3">
    <source>
        <dbReference type="Google" id="ProtNLM"/>
    </source>
</evidence>